<protein>
    <submittedName>
        <fullName evidence="1 3">Uncharacterized protein</fullName>
    </submittedName>
</protein>
<dbReference type="Proteomes" id="UP000279833">
    <property type="component" value="Unassembled WGS sequence"/>
</dbReference>
<organism evidence="3">
    <name type="scientific">Schistosoma curassoni</name>
    <dbReference type="NCBI Taxonomy" id="6186"/>
    <lineage>
        <taxon>Eukaryota</taxon>
        <taxon>Metazoa</taxon>
        <taxon>Spiralia</taxon>
        <taxon>Lophotrochozoa</taxon>
        <taxon>Platyhelminthes</taxon>
        <taxon>Trematoda</taxon>
        <taxon>Digenea</taxon>
        <taxon>Strigeidida</taxon>
        <taxon>Schistosomatoidea</taxon>
        <taxon>Schistosomatidae</taxon>
        <taxon>Schistosoma</taxon>
    </lineage>
</organism>
<evidence type="ECO:0000313" key="2">
    <source>
        <dbReference type="Proteomes" id="UP000279833"/>
    </source>
</evidence>
<name>A0A183JP73_9TREM</name>
<accession>A0A183JP73</accession>
<evidence type="ECO:0000313" key="3">
    <source>
        <dbReference type="WBParaSite" id="SCUD_0000450901-mRNA-1"/>
    </source>
</evidence>
<dbReference type="WBParaSite" id="SCUD_0000450901-mRNA-1">
    <property type="protein sequence ID" value="SCUD_0000450901-mRNA-1"/>
    <property type="gene ID" value="SCUD_0000450901"/>
</dbReference>
<proteinExistence type="predicted"/>
<reference evidence="1 2" key="2">
    <citation type="submission" date="2018-11" db="EMBL/GenBank/DDBJ databases">
        <authorList>
            <consortium name="Pathogen Informatics"/>
        </authorList>
    </citation>
    <scope>NUCLEOTIDE SEQUENCE [LARGE SCALE GENOMIC DNA]</scope>
    <source>
        <strain evidence="1">Dakar</strain>
        <strain evidence="2">Dakar, Senegal</strain>
    </source>
</reference>
<sequence length="35" mass="4316">MVTNLYYGRQKYIPIPFFENLEFKTFSQPHSRYSL</sequence>
<gene>
    <name evidence="1" type="ORF">SCUD_LOCUS4510</name>
</gene>
<keyword evidence="2" id="KW-1185">Reference proteome</keyword>
<dbReference type="EMBL" id="UZAK01006078">
    <property type="protein sequence ID" value="VDO89392.1"/>
    <property type="molecule type" value="Genomic_DNA"/>
</dbReference>
<dbReference type="AlphaFoldDB" id="A0A183JP73"/>
<reference evidence="3" key="1">
    <citation type="submission" date="2016-06" db="UniProtKB">
        <authorList>
            <consortium name="WormBaseParasite"/>
        </authorList>
    </citation>
    <scope>IDENTIFICATION</scope>
</reference>
<evidence type="ECO:0000313" key="1">
    <source>
        <dbReference type="EMBL" id="VDO89392.1"/>
    </source>
</evidence>